<dbReference type="SUPFAM" id="SSF56574">
    <property type="entry name" value="Serpins"/>
    <property type="match status" value="1"/>
</dbReference>
<feature type="domain" description="Serpin" evidence="3">
    <location>
        <begin position="32"/>
        <end position="176"/>
    </location>
</feature>
<evidence type="ECO:0000256" key="2">
    <source>
        <dbReference type="ARBA" id="ARBA00022900"/>
    </source>
</evidence>
<name>A0AAV2NE75_9HYME</name>
<evidence type="ECO:0000313" key="4">
    <source>
        <dbReference type="EMBL" id="CAL1678520.1"/>
    </source>
</evidence>
<organism evidence="4 5">
    <name type="scientific">Lasius platythorax</name>
    <dbReference type="NCBI Taxonomy" id="488582"/>
    <lineage>
        <taxon>Eukaryota</taxon>
        <taxon>Metazoa</taxon>
        <taxon>Ecdysozoa</taxon>
        <taxon>Arthropoda</taxon>
        <taxon>Hexapoda</taxon>
        <taxon>Insecta</taxon>
        <taxon>Pterygota</taxon>
        <taxon>Neoptera</taxon>
        <taxon>Endopterygota</taxon>
        <taxon>Hymenoptera</taxon>
        <taxon>Apocrita</taxon>
        <taxon>Aculeata</taxon>
        <taxon>Formicoidea</taxon>
        <taxon>Formicidae</taxon>
        <taxon>Formicinae</taxon>
        <taxon>Lasius</taxon>
        <taxon>Lasius</taxon>
    </lineage>
</organism>
<dbReference type="AlphaFoldDB" id="A0AAV2NE75"/>
<dbReference type="EMBL" id="OZ034837">
    <property type="protein sequence ID" value="CAL1678520.1"/>
    <property type="molecule type" value="Genomic_DNA"/>
</dbReference>
<keyword evidence="2" id="KW-0722">Serine protease inhibitor</keyword>
<dbReference type="GO" id="GO:0004867">
    <property type="term" value="F:serine-type endopeptidase inhibitor activity"/>
    <property type="evidence" value="ECO:0007669"/>
    <property type="project" value="UniProtKB-KW"/>
</dbReference>
<dbReference type="InterPro" id="IPR023796">
    <property type="entry name" value="Serpin_dom"/>
</dbReference>
<protein>
    <recommendedName>
        <fullName evidence="3">Serpin domain-containing protein</fullName>
    </recommendedName>
</protein>
<dbReference type="Gene3D" id="3.30.497.10">
    <property type="entry name" value="Antithrombin, subunit I, domain 2"/>
    <property type="match status" value="1"/>
</dbReference>
<keyword evidence="1" id="KW-0646">Protease inhibitor</keyword>
<evidence type="ECO:0000256" key="1">
    <source>
        <dbReference type="ARBA" id="ARBA00022690"/>
    </source>
</evidence>
<sequence>MIVFKLQIKIKTQSLYLLFPAVQSIVTNTWEVDENISGLVERLTTKEGSDELRKVLEGQGSSPESVINPVFIELEHELSIDELLEDLGIQELLEPHHSDLSNLTHKGLHLGGAMHRAYVKVTPENVTAGAVNMFFTKNEATFKSIEETNYSQNKNSFVLLIYERNMHDILFTGVINKNHQLPEVSSSEHIASSSNICS</sequence>
<dbReference type="InterPro" id="IPR036186">
    <property type="entry name" value="Serpin_sf"/>
</dbReference>
<dbReference type="Proteomes" id="UP001497644">
    <property type="component" value="Chromosome 14"/>
</dbReference>
<evidence type="ECO:0000259" key="3">
    <source>
        <dbReference type="Pfam" id="PF00079"/>
    </source>
</evidence>
<gene>
    <name evidence="4" type="ORF">LPLAT_LOCUS4351</name>
</gene>
<proteinExistence type="predicted"/>
<accession>A0AAV2NE75</accession>
<dbReference type="InterPro" id="IPR042178">
    <property type="entry name" value="Serpin_sf_1"/>
</dbReference>
<reference evidence="4" key="1">
    <citation type="submission" date="2024-04" db="EMBL/GenBank/DDBJ databases">
        <authorList>
            <consortium name="Molecular Ecology Group"/>
        </authorList>
    </citation>
    <scope>NUCLEOTIDE SEQUENCE</scope>
</reference>
<dbReference type="Pfam" id="PF00079">
    <property type="entry name" value="Serpin"/>
    <property type="match status" value="1"/>
</dbReference>
<keyword evidence="5" id="KW-1185">Reference proteome</keyword>
<evidence type="ECO:0000313" key="5">
    <source>
        <dbReference type="Proteomes" id="UP001497644"/>
    </source>
</evidence>